<evidence type="ECO:0000259" key="10">
    <source>
        <dbReference type="PROSITE" id="PS50113"/>
    </source>
</evidence>
<dbReference type="PROSITE" id="PS50109">
    <property type="entry name" value="HIS_KIN"/>
    <property type="match status" value="1"/>
</dbReference>
<dbReference type="AlphaFoldDB" id="A0AAP2Z798"/>
<reference evidence="11 12" key="1">
    <citation type="submission" date="2022-09" db="EMBL/GenBank/DDBJ databases">
        <title>Enrichment on poylsaccharides allowed isolation of novel metabolic and taxonomic groups of Haloarchaea.</title>
        <authorList>
            <person name="Sorokin D.Y."/>
            <person name="Elcheninov A.G."/>
            <person name="Khizhniak T.V."/>
            <person name="Kolganova T.V."/>
            <person name="Kublanov I.V."/>
        </authorList>
    </citation>
    <scope>NUCLEOTIDE SEQUENCE [LARGE SCALE GENOMIC DNA]</scope>
    <source>
        <strain evidence="11 12">AArc-curdl1</strain>
    </source>
</reference>
<dbReference type="InterPro" id="IPR036890">
    <property type="entry name" value="HATPase_C_sf"/>
</dbReference>
<evidence type="ECO:0000256" key="5">
    <source>
        <dbReference type="ARBA" id="ARBA00022777"/>
    </source>
</evidence>
<dbReference type="InterPro" id="IPR005467">
    <property type="entry name" value="His_kinase_dom"/>
</dbReference>
<dbReference type="InterPro" id="IPR052162">
    <property type="entry name" value="Sensor_kinase/Photoreceptor"/>
</dbReference>
<dbReference type="SUPFAM" id="SSF55785">
    <property type="entry name" value="PYP-like sensor domain (PAS domain)"/>
    <property type="match status" value="3"/>
</dbReference>
<evidence type="ECO:0000256" key="1">
    <source>
        <dbReference type="ARBA" id="ARBA00000085"/>
    </source>
</evidence>
<dbReference type="RefSeq" id="WP_342807685.1">
    <property type="nucleotide sequence ID" value="NZ_JAOPJZ010000003.1"/>
</dbReference>
<dbReference type="Pfam" id="PF13426">
    <property type="entry name" value="PAS_9"/>
    <property type="match status" value="2"/>
</dbReference>
<dbReference type="PANTHER" id="PTHR43304:SF1">
    <property type="entry name" value="PAC DOMAIN-CONTAINING PROTEIN"/>
    <property type="match status" value="1"/>
</dbReference>
<dbReference type="CDD" id="cd00130">
    <property type="entry name" value="PAS"/>
    <property type="match status" value="3"/>
</dbReference>
<feature type="domain" description="PAS" evidence="9">
    <location>
        <begin position="437"/>
        <end position="507"/>
    </location>
</feature>
<dbReference type="SMART" id="SM00065">
    <property type="entry name" value="GAF"/>
    <property type="match status" value="2"/>
</dbReference>
<dbReference type="SUPFAM" id="SSF55781">
    <property type="entry name" value="GAF domain-like"/>
    <property type="match status" value="2"/>
</dbReference>
<dbReference type="InterPro" id="IPR001610">
    <property type="entry name" value="PAC"/>
</dbReference>
<dbReference type="InterPro" id="IPR001789">
    <property type="entry name" value="Sig_transdc_resp-reg_receiver"/>
</dbReference>
<evidence type="ECO:0000313" key="11">
    <source>
        <dbReference type="EMBL" id="MCU4751670.1"/>
    </source>
</evidence>
<dbReference type="SUPFAM" id="SSF55874">
    <property type="entry name" value="ATPase domain of HSP90 chaperone/DNA topoisomerase II/histidine kinase"/>
    <property type="match status" value="1"/>
</dbReference>
<dbReference type="InterPro" id="IPR011006">
    <property type="entry name" value="CheY-like_superfamily"/>
</dbReference>
<evidence type="ECO:0000313" key="12">
    <source>
        <dbReference type="Proteomes" id="UP001321047"/>
    </source>
</evidence>
<keyword evidence="3" id="KW-0597">Phosphoprotein</keyword>
<dbReference type="PROSITE" id="PS50112">
    <property type="entry name" value="PAS"/>
    <property type="match status" value="3"/>
</dbReference>
<dbReference type="InterPro" id="IPR029016">
    <property type="entry name" value="GAF-like_dom_sf"/>
</dbReference>
<dbReference type="Pfam" id="PF00072">
    <property type="entry name" value="Response_reg"/>
    <property type="match status" value="1"/>
</dbReference>
<dbReference type="InterPro" id="IPR003594">
    <property type="entry name" value="HATPase_dom"/>
</dbReference>
<dbReference type="InterPro" id="IPR035965">
    <property type="entry name" value="PAS-like_dom_sf"/>
</dbReference>
<dbReference type="Pfam" id="PF02518">
    <property type="entry name" value="HATPase_c"/>
    <property type="match status" value="1"/>
</dbReference>
<dbReference type="GO" id="GO:0004673">
    <property type="term" value="F:protein histidine kinase activity"/>
    <property type="evidence" value="ECO:0007669"/>
    <property type="project" value="UniProtKB-EC"/>
</dbReference>
<dbReference type="Pfam" id="PF00989">
    <property type="entry name" value="PAS"/>
    <property type="match status" value="1"/>
</dbReference>
<dbReference type="Gene3D" id="3.30.450.40">
    <property type="match status" value="2"/>
</dbReference>
<feature type="domain" description="Histidine kinase" evidence="7">
    <location>
        <begin position="852"/>
        <end position="1062"/>
    </location>
</feature>
<sequence>MGERNHVIYVDSGRTDGLSAGFRDAGIAVEHVRTRKACLERLERSDLTWDALITEHDLGDETGIDLCRELQARGVDIPIFLYTDAGNEVLAGEAIAAGAAGYVPKSQGVPTLLTRVLDVLFAGESPRAAPTADSEVDDSLSTIAEDGYAESRTPHAPELTDRSKRVFDQSPLAIIEWNTAFEIEHWNSAATELFGYSEAEAVGESASELLIPPDKHDNANAWWDNWLEGAPTQSHGISRNLDRNGTELRCEWYNIPLTDGEGAVESVLSFARDVTTEFRRSRALETLQETTRTLMETSSETEIGELVIEATDSIIKGALAGIRLYDEDENALEIVAASERLEAASGDLTRIEPGDGPLWEGYNSGESVIIDDAAPYMVPYDLDSEVGNAVIYPLGDHGLLTVASSGGLSLENADINLIQVLAATAESALDRAARERELQRKKTVIETVGDSVYALDTDGRFVTVNDTLTAMTGYTRDELLGEHVSMVLEDRGLERAQRAIQTLIESDSGAVETYDVTVVTKAGERIPCEVNTTVRKTEGEIAGSVGIVRDVSDRKLMERELIQQQAKMEKLHEIASRLEECTSPEQVYELTVETAEDVLEFDVCVVDSVQDGYLVTEAVSSDIHDDGYSNRTTVDDGIAGKTYRTGETYRVDDLDTDEDASPEREGYQSVLSVPVGTNGVFQAVSTDPSAFNRDDQELTELLLSHVTNALDRLAFESRLKNERDQFAALFENVPDAVVSTQRTPEGPIVERANPAFERIFGYEEAELVEEPLDQFIVPPQLAEEAAEFNMRGNQGEPVEAEVKRQTVDGLRDFMMRVVPIEMNEHSDRAFGLYTDITEQKQRQKRVEILNRVLRHDLRNGMNIINGCAEMLADAVEDTEKETFAVAIQERAGELISLAEKTRAVERTLDHENTTTGPLDVIETTEDAIDRLEREYPTAQLSYSLPDRLYVRANDLLEDAIFHVLENAAEHNDRCEPQIDVSVETSENDDESVIISITDDGPGLPEEERALLQEEQEITQLRHASGLGLWLVNWVVTQSGGHLTFHDRDPRGTVVALEIPKSDIAQELVRSNGRAVGD</sequence>
<dbReference type="Gene3D" id="3.30.450.20">
    <property type="entry name" value="PAS domain"/>
    <property type="match status" value="3"/>
</dbReference>
<feature type="domain" description="Response regulatory" evidence="8">
    <location>
        <begin position="4"/>
        <end position="120"/>
    </location>
</feature>
<comment type="catalytic activity">
    <reaction evidence="1">
        <text>ATP + protein L-histidine = ADP + protein N-phospho-L-histidine.</text>
        <dbReference type="EC" id="2.7.13.3"/>
    </reaction>
</comment>
<evidence type="ECO:0000256" key="3">
    <source>
        <dbReference type="ARBA" id="ARBA00022553"/>
    </source>
</evidence>
<dbReference type="InterPro" id="IPR004358">
    <property type="entry name" value="Sig_transdc_His_kin-like_C"/>
</dbReference>
<proteinExistence type="predicted"/>
<dbReference type="GO" id="GO:0000160">
    <property type="term" value="P:phosphorelay signal transduction system"/>
    <property type="evidence" value="ECO:0007669"/>
    <property type="project" value="InterPro"/>
</dbReference>
<dbReference type="GO" id="GO:0006355">
    <property type="term" value="P:regulation of DNA-templated transcription"/>
    <property type="evidence" value="ECO:0007669"/>
    <property type="project" value="InterPro"/>
</dbReference>
<comment type="caution">
    <text evidence="6">Lacks conserved residue(s) required for the propagation of feature annotation.</text>
</comment>
<organism evidence="11 12">
    <name type="scientific">Natronosalvus hydrolyticus</name>
    <dbReference type="NCBI Taxonomy" id="2979988"/>
    <lineage>
        <taxon>Archaea</taxon>
        <taxon>Methanobacteriati</taxon>
        <taxon>Methanobacteriota</taxon>
        <taxon>Stenosarchaea group</taxon>
        <taxon>Halobacteria</taxon>
        <taxon>Halobacteriales</taxon>
        <taxon>Natrialbaceae</taxon>
        <taxon>Natronosalvus</taxon>
    </lineage>
</organism>
<keyword evidence="5" id="KW-0418">Kinase</keyword>
<evidence type="ECO:0000259" key="8">
    <source>
        <dbReference type="PROSITE" id="PS50110"/>
    </source>
</evidence>
<dbReference type="SMART" id="SM00086">
    <property type="entry name" value="PAC"/>
    <property type="match status" value="3"/>
</dbReference>
<dbReference type="SMART" id="SM00387">
    <property type="entry name" value="HATPase_c"/>
    <property type="match status" value="1"/>
</dbReference>
<accession>A0AAP2Z798</accession>
<evidence type="ECO:0000256" key="4">
    <source>
        <dbReference type="ARBA" id="ARBA00022679"/>
    </source>
</evidence>
<dbReference type="EMBL" id="JAOPJZ010000003">
    <property type="protein sequence ID" value="MCU4751670.1"/>
    <property type="molecule type" value="Genomic_DNA"/>
</dbReference>
<feature type="domain" description="PAC" evidence="10">
    <location>
        <begin position="512"/>
        <end position="563"/>
    </location>
</feature>
<dbReference type="Gene3D" id="3.40.50.2300">
    <property type="match status" value="1"/>
</dbReference>
<evidence type="ECO:0000256" key="2">
    <source>
        <dbReference type="ARBA" id="ARBA00012438"/>
    </source>
</evidence>
<dbReference type="PROSITE" id="PS50113">
    <property type="entry name" value="PAC"/>
    <property type="match status" value="1"/>
</dbReference>
<evidence type="ECO:0000259" key="7">
    <source>
        <dbReference type="PROSITE" id="PS50109"/>
    </source>
</evidence>
<evidence type="ECO:0000259" key="9">
    <source>
        <dbReference type="PROSITE" id="PS50112"/>
    </source>
</evidence>
<name>A0AAP2Z798_9EURY</name>
<evidence type="ECO:0000256" key="6">
    <source>
        <dbReference type="PROSITE-ProRule" id="PRU00169"/>
    </source>
</evidence>
<dbReference type="PANTHER" id="PTHR43304">
    <property type="entry name" value="PHYTOCHROME-LIKE PROTEIN CPH1"/>
    <property type="match status" value="1"/>
</dbReference>
<keyword evidence="4" id="KW-0808">Transferase</keyword>
<dbReference type="PROSITE" id="PS50110">
    <property type="entry name" value="RESPONSE_REGULATORY"/>
    <property type="match status" value="1"/>
</dbReference>
<gene>
    <name evidence="11" type="ORF">OB919_06700</name>
</gene>
<dbReference type="InterPro" id="IPR000014">
    <property type="entry name" value="PAS"/>
</dbReference>
<dbReference type="SMART" id="SM00448">
    <property type="entry name" value="REC"/>
    <property type="match status" value="1"/>
</dbReference>
<dbReference type="NCBIfam" id="TIGR00229">
    <property type="entry name" value="sensory_box"/>
    <property type="match status" value="3"/>
</dbReference>
<feature type="domain" description="PAS" evidence="9">
    <location>
        <begin position="159"/>
        <end position="230"/>
    </location>
</feature>
<dbReference type="InterPro" id="IPR013767">
    <property type="entry name" value="PAS_fold"/>
</dbReference>
<dbReference type="InterPro" id="IPR003018">
    <property type="entry name" value="GAF"/>
</dbReference>
<dbReference type="SUPFAM" id="SSF52172">
    <property type="entry name" value="CheY-like"/>
    <property type="match status" value="1"/>
</dbReference>
<dbReference type="Gene3D" id="3.30.565.10">
    <property type="entry name" value="Histidine kinase-like ATPase, C-terminal domain"/>
    <property type="match status" value="1"/>
</dbReference>
<dbReference type="PRINTS" id="PR00344">
    <property type="entry name" value="BCTRLSENSOR"/>
</dbReference>
<keyword evidence="12" id="KW-1185">Reference proteome</keyword>
<dbReference type="SMART" id="SM00091">
    <property type="entry name" value="PAS"/>
    <property type="match status" value="3"/>
</dbReference>
<dbReference type="InterPro" id="IPR000700">
    <property type="entry name" value="PAS-assoc_C"/>
</dbReference>
<dbReference type="Proteomes" id="UP001321047">
    <property type="component" value="Unassembled WGS sequence"/>
</dbReference>
<dbReference type="EC" id="2.7.13.3" evidence="2"/>
<protein>
    <recommendedName>
        <fullName evidence="2">histidine kinase</fullName>
        <ecNumber evidence="2">2.7.13.3</ecNumber>
    </recommendedName>
</protein>
<feature type="domain" description="PAS" evidence="9">
    <location>
        <begin position="722"/>
        <end position="778"/>
    </location>
</feature>
<dbReference type="Pfam" id="PF13185">
    <property type="entry name" value="GAF_2"/>
    <property type="match status" value="2"/>
</dbReference>
<comment type="caution">
    <text evidence="11">The sequence shown here is derived from an EMBL/GenBank/DDBJ whole genome shotgun (WGS) entry which is preliminary data.</text>
</comment>